<evidence type="ECO:0000313" key="2">
    <source>
        <dbReference type="RefSeq" id="XP_018494476.1"/>
    </source>
</evidence>
<dbReference type="GO" id="GO:0003676">
    <property type="term" value="F:nucleic acid binding"/>
    <property type="evidence" value="ECO:0007669"/>
    <property type="project" value="InterPro"/>
</dbReference>
<sequence>MHLDAVAVGPIQPPLVSLEITTDSSLQGWGAWCELGAAGGAWNDDDRLLHISALELKAILLAVQRLARNHANTSIAVRTDSTNAMPSINNFGSLHSTPLNFLSRQLWAWAFARNIFLRASHIPGLQNELADQLSRTVLDNHSYSVKQHVFDRLESAHGTFEIDLFADFSNYEVATYFSWVKDPFALSVDAFLSRWDPWSNPYAFPPFKLVDRTLSFLDNFPTCELTLICPLWPTQPCFPRLLQRCIDEPILLPGDADLILDRSGTPHPLLVSRKLQLAAWRLAPLSCQEKRSTFWKTLSDQAHALHTTHAGEIGFVGVENEIPLRITFL</sequence>
<dbReference type="Gene3D" id="3.30.420.10">
    <property type="entry name" value="Ribonuclease H-like superfamily/Ribonuclease H"/>
    <property type="match status" value="1"/>
</dbReference>
<dbReference type="PANTHER" id="PTHR33050">
    <property type="entry name" value="REVERSE TRANSCRIPTASE DOMAIN-CONTAINING PROTEIN"/>
    <property type="match status" value="1"/>
</dbReference>
<dbReference type="InterPro" id="IPR012337">
    <property type="entry name" value="RNaseH-like_sf"/>
</dbReference>
<protein>
    <submittedName>
        <fullName evidence="2">Uncharacterized protein LOC108864060</fullName>
    </submittedName>
</protein>
<dbReference type="GeneID" id="108864060"/>
<dbReference type="PANTHER" id="PTHR33050:SF7">
    <property type="entry name" value="RIBONUCLEASE H"/>
    <property type="match status" value="1"/>
</dbReference>
<dbReference type="SUPFAM" id="SSF53098">
    <property type="entry name" value="Ribonuclease H-like"/>
    <property type="match status" value="1"/>
</dbReference>
<organism evidence="1 2">
    <name type="scientific">Galendromus occidentalis</name>
    <name type="common">western predatory mite</name>
    <dbReference type="NCBI Taxonomy" id="34638"/>
    <lineage>
        <taxon>Eukaryota</taxon>
        <taxon>Metazoa</taxon>
        <taxon>Ecdysozoa</taxon>
        <taxon>Arthropoda</taxon>
        <taxon>Chelicerata</taxon>
        <taxon>Arachnida</taxon>
        <taxon>Acari</taxon>
        <taxon>Parasitiformes</taxon>
        <taxon>Mesostigmata</taxon>
        <taxon>Gamasina</taxon>
        <taxon>Phytoseioidea</taxon>
        <taxon>Phytoseiidae</taxon>
        <taxon>Typhlodrominae</taxon>
        <taxon>Galendromus</taxon>
    </lineage>
</organism>
<gene>
    <name evidence="2" type="primary">LOC108864060</name>
</gene>
<dbReference type="InterPro" id="IPR052055">
    <property type="entry name" value="Hepadnavirus_pol/RT"/>
</dbReference>
<dbReference type="Proteomes" id="UP000694867">
    <property type="component" value="Unplaced"/>
</dbReference>
<dbReference type="InterPro" id="IPR036397">
    <property type="entry name" value="RNaseH_sf"/>
</dbReference>
<name>A0AAJ7P9D5_9ACAR</name>
<accession>A0AAJ7P9D5</accession>
<proteinExistence type="predicted"/>
<dbReference type="KEGG" id="goe:108864060"/>
<reference evidence="2" key="1">
    <citation type="submission" date="2025-08" db="UniProtKB">
        <authorList>
            <consortium name="RefSeq"/>
        </authorList>
    </citation>
    <scope>IDENTIFICATION</scope>
</reference>
<dbReference type="RefSeq" id="XP_018494476.1">
    <property type="nucleotide sequence ID" value="XM_018638960.1"/>
</dbReference>
<keyword evidence="1" id="KW-1185">Reference proteome</keyword>
<evidence type="ECO:0000313" key="1">
    <source>
        <dbReference type="Proteomes" id="UP000694867"/>
    </source>
</evidence>
<dbReference type="AlphaFoldDB" id="A0AAJ7P9D5"/>
<dbReference type="CDD" id="cd09275">
    <property type="entry name" value="RNase_HI_RT_DIRS1"/>
    <property type="match status" value="1"/>
</dbReference>